<evidence type="ECO:0000313" key="3">
    <source>
        <dbReference type="Proteomes" id="UP001140949"/>
    </source>
</evidence>
<organism evidence="2 3">
    <name type="scientific">Iris pallida</name>
    <name type="common">Sweet iris</name>
    <dbReference type="NCBI Taxonomy" id="29817"/>
    <lineage>
        <taxon>Eukaryota</taxon>
        <taxon>Viridiplantae</taxon>
        <taxon>Streptophyta</taxon>
        <taxon>Embryophyta</taxon>
        <taxon>Tracheophyta</taxon>
        <taxon>Spermatophyta</taxon>
        <taxon>Magnoliopsida</taxon>
        <taxon>Liliopsida</taxon>
        <taxon>Asparagales</taxon>
        <taxon>Iridaceae</taxon>
        <taxon>Iridoideae</taxon>
        <taxon>Irideae</taxon>
        <taxon>Iris</taxon>
    </lineage>
</organism>
<feature type="compositionally biased region" description="Basic and acidic residues" evidence="1">
    <location>
        <begin position="334"/>
        <end position="350"/>
    </location>
</feature>
<feature type="compositionally biased region" description="Gly residues" evidence="1">
    <location>
        <begin position="400"/>
        <end position="415"/>
    </location>
</feature>
<proteinExistence type="predicted"/>
<accession>A0AAX6F1V2</accession>
<feature type="region of interest" description="Disordered" evidence="1">
    <location>
        <begin position="280"/>
        <end position="477"/>
    </location>
</feature>
<protein>
    <recommendedName>
        <fullName evidence="4">Glycosyltransferase</fullName>
    </recommendedName>
</protein>
<keyword evidence="3" id="KW-1185">Reference proteome</keyword>
<comment type="caution">
    <text evidence="2">The sequence shown here is derived from an EMBL/GenBank/DDBJ whole genome shotgun (WGS) entry which is preliminary data.</text>
</comment>
<evidence type="ECO:0000313" key="2">
    <source>
        <dbReference type="EMBL" id="KAJ6810149.1"/>
    </source>
</evidence>
<dbReference type="GO" id="GO:0016757">
    <property type="term" value="F:glycosyltransferase activity"/>
    <property type="evidence" value="ECO:0007669"/>
    <property type="project" value="InterPro"/>
</dbReference>
<dbReference type="AlphaFoldDB" id="A0AAX6F1V2"/>
<evidence type="ECO:0008006" key="4">
    <source>
        <dbReference type="Google" id="ProtNLM"/>
    </source>
</evidence>
<reference evidence="2" key="1">
    <citation type="journal article" date="2023" name="GigaByte">
        <title>Genome assembly of the bearded iris, Iris pallida Lam.</title>
        <authorList>
            <person name="Bruccoleri R.E."/>
            <person name="Oakeley E.J."/>
            <person name="Faust A.M.E."/>
            <person name="Altorfer M."/>
            <person name="Dessus-Babus S."/>
            <person name="Burckhardt D."/>
            <person name="Oertli M."/>
            <person name="Naumann U."/>
            <person name="Petersen F."/>
            <person name="Wong J."/>
        </authorList>
    </citation>
    <scope>NUCLEOTIDE SEQUENCE</scope>
    <source>
        <strain evidence="2">GSM-AAB239-AS_SAM_17_03QT</strain>
    </source>
</reference>
<evidence type="ECO:0000256" key="1">
    <source>
        <dbReference type="SAM" id="MobiDB-lite"/>
    </source>
</evidence>
<dbReference type="PANTHER" id="PTHR20961:SF100">
    <property type="entry name" value="OS02G0331200 PROTEIN"/>
    <property type="match status" value="1"/>
</dbReference>
<feature type="compositionally biased region" description="Gly residues" evidence="1">
    <location>
        <begin position="380"/>
        <end position="391"/>
    </location>
</feature>
<dbReference type="PANTHER" id="PTHR20961">
    <property type="entry name" value="GLYCOSYLTRANSFERASE"/>
    <property type="match status" value="1"/>
</dbReference>
<feature type="compositionally biased region" description="Basic and acidic residues" evidence="1">
    <location>
        <begin position="431"/>
        <end position="454"/>
    </location>
</feature>
<dbReference type="EMBL" id="JANAVB010032616">
    <property type="protein sequence ID" value="KAJ6810149.1"/>
    <property type="molecule type" value="Genomic_DNA"/>
</dbReference>
<sequence length="519" mass="54525">MRTMGLKSVRSNNFGKQEPKKLGNVLVIACAILSLCILSLVKAHYFTAPYAKSNVDLKLEVPRTEDHSVDVEEPSIPVVPAEVEEEEEVITTNPICYESSERSDTCEARGDVRVQGSSRTIFVSPATTQEEWKIKPYARKNNAAPLAYTKEWSLKPFPAGGDVGREQIPQCTKNYTAPAVLFSIGGFTGNVFHDFTDVLIPLFITARRFKGEVHLLVSDTKPWWLNKYGLVLSQLSKYEFIETERSGNGDGDEEEDDNHNSIHCFPKIIAGKGLPTIRAQVPQGAGSRRDEASAPHDVRVQGAAEERVQAGEGEGDEGRKRAAVGGGAEASAAADHREEDLEGVRERAGDGGDGGQPGVRRAGRGGGGGHGRGEVREAGELGGRAGGGARGGADEHGVPAGRGGGGAGDPAGGAGVHREGQLRGAGGGDGGEVHGVRGRGGGEHADGGVREGRPGHQGPRLGAPAGVGRAEGGVPRQAEREAASWQAQGYAAGSARASAKGFIMISYFLFLISSLNMCN</sequence>
<name>A0AAX6F1V2_IRIPA</name>
<feature type="compositionally biased region" description="Basic and acidic residues" evidence="1">
    <location>
        <begin position="287"/>
        <end position="309"/>
    </location>
</feature>
<dbReference type="Proteomes" id="UP001140949">
    <property type="component" value="Unassembled WGS sequence"/>
</dbReference>
<gene>
    <name evidence="2" type="ORF">M6B38_158015</name>
</gene>
<reference evidence="2" key="2">
    <citation type="submission" date="2023-04" db="EMBL/GenBank/DDBJ databases">
        <authorList>
            <person name="Bruccoleri R.E."/>
            <person name="Oakeley E.J."/>
            <person name="Faust A.-M."/>
            <person name="Dessus-Babus S."/>
            <person name="Altorfer M."/>
            <person name="Burckhardt D."/>
            <person name="Oertli M."/>
            <person name="Naumann U."/>
            <person name="Petersen F."/>
            <person name="Wong J."/>
        </authorList>
    </citation>
    <scope>NUCLEOTIDE SEQUENCE</scope>
    <source>
        <strain evidence="2">GSM-AAB239-AS_SAM_17_03QT</strain>
        <tissue evidence="2">Leaf</tissue>
    </source>
</reference>
<dbReference type="InterPro" id="IPR007657">
    <property type="entry name" value="Glycosyltransferase_61"/>
</dbReference>